<organism evidence="8 9">
    <name type="scientific">Zingiber officinale</name>
    <name type="common">Ginger</name>
    <name type="synonym">Amomum zingiber</name>
    <dbReference type="NCBI Taxonomy" id="94328"/>
    <lineage>
        <taxon>Eukaryota</taxon>
        <taxon>Viridiplantae</taxon>
        <taxon>Streptophyta</taxon>
        <taxon>Embryophyta</taxon>
        <taxon>Tracheophyta</taxon>
        <taxon>Spermatophyta</taxon>
        <taxon>Magnoliopsida</taxon>
        <taxon>Liliopsida</taxon>
        <taxon>Zingiberales</taxon>
        <taxon>Zingiberaceae</taxon>
        <taxon>Zingiber</taxon>
    </lineage>
</organism>
<evidence type="ECO:0000256" key="4">
    <source>
        <dbReference type="ARBA" id="ARBA00022729"/>
    </source>
</evidence>
<keyword evidence="3" id="KW-0812">Transmembrane</keyword>
<evidence type="ECO:0000313" key="9">
    <source>
        <dbReference type="Proteomes" id="UP000734854"/>
    </source>
</evidence>
<keyword evidence="4" id="KW-0732">Signal</keyword>
<comment type="subcellular location">
    <subcellularLocation>
        <location evidence="1">Membrane</location>
        <topology evidence="1">Single-pass type I membrane protein</topology>
    </subcellularLocation>
</comment>
<dbReference type="EMBL" id="JACMSC010000019">
    <property type="protein sequence ID" value="KAG6474041.1"/>
    <property type="molecule type" value="Genomic_DNA"/>
</dbReference>
<dbReference type="InterPro" id="IPR045874">
    <property type="entry name" value="LRK10/LRL21-25-like"/>
</dbReference>
<accession>A0A8J5CE22</accession>
<dbReference type="PANTHER" id="PTHR27009">
    <property type="entry name" value="RUST RESISTANCE KINASE LR10-RELATED"/>
    <property type="match status" value="1"/>
</dbReference>
<keyword evidence="5" id="KW-1133">Transmembrane helix</keyword>
<keyword evidence="6" id="KW-0472">Membrane</keyword>
<keyword evidence="9" id="KW-1185">Reference proteome</keyword>
<evidence type="ECO:0000256" key="3">
    <source>
        <dbReference type="ARBA" id="ARBA00022692"/>
    </source>
</evidence>
<dbReference type="GO" id="GO:0004674">
    <property type="term" value="F:protein serine/threonine kinase activity"/>
    <property type="evidence" value="ECO:0007669"/>
    <property type="project" value="UniProtKB-KW"/>
</dbReference>
<proteinExistence type="predicted"/>
<evidence type="ECO:0000256" key="6">
    <source>
        <dbReference type="ARBA" id="ARBA00023136"/>
    </source>
</evidence>
<evidence type="ECO:0000256" key="7">
    <source>
        <dbReference type="ARBA" id="ARBA00023180"/>
    </source>
</evidence>
<keyword evidence="2" id="KW-0723">Serine/threonine-protein kinase</keyword>
<reference evidence="8 9" key="1">
    <citation type="submission" date="2020-08" db="EMBL/GenBank/DDBJ databases">
        <title>Plant Genome Project.</title>
        <authorList>
            <person name="Zhang R.-G."/>
        </authorList>
    </citation>
    <scope>NUCLEOTIDE SEQUENCE [LARGE SCALE GENOMIC DNA]</scope>
    <source>
        <tissue evidence="8">Rhizome</tissue>
    </source>
</reference>
<sequence length="206" mass="22625">MDAPKMASTEVLSISTSVNSNVQSINNSLIHESSCIQEDPGVHMIFSTKPAKFANSNDEVRSIQSLQSAFQMNPAQSLTKNWVYDNFDKYYDLVTPDTSLVSPETDANPKTKEIAKKMMIVGLWCIQIKPENRPSISMVINMLEGSIMDLQMPPKPKFTDADHDLPHGAGQRLGVLGVCGVAVHRVADRGVAEGNRGDCVSDEEWS</sequence>
<keyword evidence="7" id="KW-0325">Glycoprotein</keyword>
<evidence type="ECO:0000256" key="5">
    <source>
        <dbReference type="ARBA" id="ARBA00022989"/>
    </source>
</evidence>
<evidence type="ECO:0000313" key="8">
    <source>
        <dbReference type="EMBL" id="KAG6474041.1"/>
    </source>
</evidence>
<name>A0A8J5CE22_ZINOF</name>
<dbReference type="AlphaFoldDB" id="A0A8J5CE22"/>
<evidence type="ECO:0000256" key="1">
    <source>
        <dbReference type="ARBA" id="ARBA00004479"/>
    </source>
</evidence>
<dbReference type="GO" id="GO:0016020">
    <property type="term" value="C:membrane"/>
    <property type="evidence" value="ECO:0007669"/>
    <property type="project" value="UniProtKB-SubCell"/>
</dbReference>
<keyword evidence="2" id="KW-0808">Transferase</keyword>
<comment type="caution">
    <text evidence="8">The sequence shown here is derived from an EMBL/GenBank/DDBJ whole genome shotgun (WGS) entry which is preliminary data.</text>
</comment>
<protein>
    <submittedName>
        <fullName evidence="8">Uncharacterized protein</fullName>
    </submittedName>
</protein>
<keyword evidence="2" id="KW-0418">Kinase</keyword>
<gene>
    <name evidence="8" type="ORF">ZIOFF_067965</name>
</gene>
<dbReference type="Proteomes" id="UP000734854">
    <property type="component" value="Unassembled WGS sequence"/>
</dbReference>
<evidence type="ECO:0000256" key="2">
    <source>
        <dbReference type="ARBA" id="ARBA00022527"/>
    </source>
</evidence>